<dbReference type="InterPro" id="IPR022280">
    <property type="entry name" value="PRTRC_protein-B"/>
</dbReference>
<dbReference type="InterPro" id="IPR032787">
    <property type="entry name" value="Prok-E2_D"/>
</dbReference>
<dbReference type="Pfam" id="PF14460">
    <property type="entry name" value="Prok-E2_D"/>
    <property type="match status" value="1"/>
</dbReference>
<organism evidence="1 2">
    <name type="scientific">Massilia aerilata</name>
    <dbReference type="NCBI Taxonomy" id="453817"/>
    <lineage>
        <taxon>Bacteria</taxon>
        <taxon>Pseudomonadati</taxon>
        <taxon>Pseudomonadota</taxon>
        <taxon>Betaproteobacteria</taxon>
        <taxon>Burkholderiales</taxon>
        <taxon>Oxalobacteraceae</taxon>
        <taxon>Telluria group</taxon>
        <taxon>Massilia</taxon>
    </lineage>
</organism>
<dbReference type="NCBIfam" id="TIGR03737">
    <property type="entry name" value="PRTRC_B"/>
    <property type="match status" value="1"/>
</dbReference>
<comment type="caution">
    <text evidence="1">The sequence shown here is derived from an EMBL/GenBank/DDBJ whole genome shotgun (WGS) entry which is preliminary data.</text>
</comment>
<dbReference type="Proteomes" id="UP001596086">
    <property type="component" value="Unassembled WGS sequence"/>
</dbReference>
<gene>
    <name evidence="1" type="ORF">ACFPO9_17095</name>
</gene>
<keyword evidence="2" id="KW-1185">Reference proteome</keyword>
<proteinExistence type="predicted"/>
<dbReference type="RefSeq" id="WP_379772518.1">
    <property type="nucleotide sequence ID" value="NZ_JBHSMZ010000014.1"/>
</dbReference>
<accession>A0ABW0S020</accession>
<sequence length="257" mass="28533">MNHTLNNFDMSTGETNIALSQAILVYSDESKSHSGSVPAALYATVHPVQNFGTEAKPDFQIAPGRPLTREALQAMFEDMAKRHSLNTDIIPENVLSISADHMVWWMPAGERNVFFNNKELGKRGAKVPHPALLFAVVKHQWYVFALAKNERPAAETALQFAPYFNVYDSCAICIGSAQVPRGISAYATAQWENAFFDSEFTHINGKEKKATHPRGEYALWKELLDGVYPTFPVEFLAPTKLTLTTLMVSVKKALGAQ</sequence>
<evidence type="ECO:0000313" key="1">
    <source>
        <dbReference type="EMBL" id="MFC5550234.1"/>
    </source>
</evidence>
<dbReference type="EMBL" id="JBHSMZ010000014">
    <property type="protein sequence ID" value="MFC5550234.1"/>
    <property type="molecule type" value="Genomic_DNA"/>
</dbReference>
<protein>
    <submittedName>
        <fullName evidence="1">PRTRC system protein B</fullName>
    </submittedName>
</protein>
<evidence type="ECO:0000313" key="2">
    <source>
        <dbReference type="Proteomes" id="UP001596086"/>
    </source>
</evidence>
<name>A0ABW0S020_9BURK</name>
<reference evidence="2" key="1">
    <citation type="journal article" date="2019" name="Int. J. Syst. Evol. Microbiol.">
        <title>The Global Catalogue of Microorganisms (GCM) 10K type strain sequencing project: providing services to taxonomists for standard genome sequencing and annotation.</title>
        <authorList>
            <consortium name="The Broad Institute Genomics Platform"/>
            <consortium name="The Broad Institute Genome Sequencing Center for Infectious Disease"/>
            <person name="Wu L."/>
            <person name="Ma J."/>
        </authorList>
    </citation>
    <scope>NUCLEOTIDE SEQUENCE [LARGE SCALE GENOMIC DNA]</scope>
    <source>
        <strain evidence="2">CGMCC 4.5798</strain>
    </source>
</reference>